<reference evidence="2 3" key="1">
    <citation type="submission" date="2022-03" db="EMBL/GenBank/DDBJ databases">
        <title>Ignatzschineria rhizosphaerae HR5S32.</title>
        <authorList>
            <person name="Sun J.Q."/>
            <person name="Feng J.Y."/>
        </authorList>
    </citation>
    <scope>NUCLEOTIDE SEQUENCE [LARGE SCALE GENOMIC DNA]</scope>
    <source>
        <strain evidence="2 3">HR5S32</strain>
    </source>
</reference>
<proteinExistence type="predicted"/>
<dbReference type="Proteomes" id="UP000829542">
    <property type="component" value="Chromosome"/>
</dbReference>
<protein>
    <submittedName>
        <fullName evidence="2">Uncharacterized protein</fullName>
    </submittedName>
</protein>
<sequence length="52" mass="5810">MDSTTDSKPLKKASGSLMILLIFLIITTLLRIYTLSNMIPKLFATWNIVANP</sequence>
<organism evidence="2 3">
    <name type="scientific">Ignatzschineria rhizosphaerae</name>
    <dbReference type="NCBI Taxonomy" id="2923279"/>
    <lineage>
        <taxon>Bacteria</taxon>
        <taxon>Pseudomonadati</taxon>
        <taxon>Pseudomonadota</taxon>
        <taxon>Gammaproteobacteria</taxon>
        <taxon>Cardiobacteriales</taxon>
        <taxon>Ignatzschineriaceae</taxon>
        <taxon>Ignatzschineria</taxon>
    </lineage>
</organism>
<keyword evidence="1" id="KW-0812">Transmembrane</keyword>
<dbReference type="EMBL" id="CP093379">
    <property type="protein sequence ID" value="UNM95703.1"/>
    <property type="molecule type" value="Genomic_DNA"/>
</dbReference>
<evidence type="ECO:0000256" key="1">
    <source>
        <dbReference type="SAM" id="Phobius"/>
    </source>
</evidence>
<name>A0ABY3X6S0_9GAMM</name>
<keyword evidence="3" id="KW-1185">Reference proteome</keyword>
<evidence type="ECO:0000313" key="3">
    <source>
        <dbReference type="Proteomes" id="UP000829542"/>
    </source>
</evidence>
<accession>A0ABY3X6S0</accession>
<keyword evidence="1" id="KW-0472">Membrane</keyword>
<gene>
    <name evidence="2" type="ORF">MMG00_10830</name>
</gene>
<keyword evidence="1" id="KW-1133">Transmembrane helix</keyword>
<evidence type="ECO:0000313" key="2">
    <source>
        <dbReference type="EMBL" id="UNM95703.1"/>
    </source>
</evidence>
<dbReference type="RefSeq" id="WP_242148212.1">
    <property type="nucleotide sequence ID" value="NZ_CP093379.1"/>
</dbReference>
<feature type="transmembrane region" description="Helical" evidence="1">
    <location>
        <begin position="13"/>
        <end position="33"/>
    </location>
</feature>